<dbReference type="Proteomes" id="UP001222027">
    <property type="component" value="Unassembled WGS sequence"/>
</dbReference>
<dbReference type="EMBL" id="JAQQAF010000005">
    <property type="protein sequence ID" value="KAJ8485266.1"/>
    <property type="molecule type" value="Genomic_DNA"/>
</dbReference>
<name>A0AAV8QTW4_ENSVE</name>
<comment type="caution">
    <text evidence="1">The sequence shown here is derived from an EMBL/GenBank/DDBJ whole genome shotgun (WGS) entry which is preliminary data.</text>
</comment>
<organism evidence="1 2">
    <name type="scientific">Ensete ventricosum</name>
    <name type="common">Abyssinian banana</name>
    <name type="synonym">Musa ensete</name>
    <dbReference type="NCBI Taxonomy" id="4639"/>
    <lineage>
        <taxon>Eukaryota</taxon>
        <taxon>Viridiplantae</taxon>
        <taxon>Streptophyta</taxon>
        <taxon>Embryophyta</taxon>
        <taxon>Tracheophyta</taxon>
        <taxon>Spermatophyta</taxon>
        <taxon>Magnoliopsida</taxon>
        <taxon>Liliopsida</taxon>
        <taxon>Zingiberales</taxon>
        <taxon>Musaceae</taxon>
        <taxon>Ensete</taxon>
    </lineage>
</organism>
<proteinExistence type="predicted"/>
<protein>
    <submittedName>
        <fullName evidence="1">Uncharacterized protein</fullName>
    </submittedName>
</protein>
<accession>A0AAV8QTW4</accession>
<reference evidence="1 2" key="1">
    <citation type="submission" date="2022-12" db="EMBL/GenBank/DDBJ databases">
        <title>Chromosome-scale assembly of the Ensete ventricosum genome.</title>
        <authorList>
            <person name="Dussert Y."/>
            <person name="Stocks J."/>
            <person name="Wendawek A."/>
            <person name="Woldeyes F."/>
            <person name="Nichols R.A."/>
            <person name="Borrell J.S."/>
        </authorList>
    </citation>
    <scope>NUCLEOTIDE SEQUENCE [LARGE SCALE GENOMIC DNA]</scope>
    <source>
        <strain evidence="2">cv. Maze</strain>
        <tissue evidence="1">Seeds</tissue>
    </source>
</reference>
<evidence type="ECO:0000313" key="1">
    <source>
        <dbReference type="EMBL" id="KAJ8485266.1"/>
    </source>
</evidence>
<sequence length="138" mass="15349">MHGDNSPLTHSTIKCCTLLVLPSSSSPPCHSWISVLMIQWCNLSRVNQIVENIKFAIMPEIGHSKKATSVLCWIKFSNGKKDENSTLTLSFTREDCKKILLCNLCTLNLRSNIPGIQQSLSLSFSRPRTDVSTTVAQI</sequence>
<keyword evidence="2" id="KW-1185">Reference proteome</keyword>
<evidence type="ECO:0000313" key="2">
    <source>
        <dbReference type="Proteomes" id="UP001222027"/>
    </source>
</evidence>
<gene>
    <name evidence="1" type="ORF">OPV22_017751</name>
</gene>
<dbReference type="AlphaFoldDB" id="A0AAV8QTW4"/>